<protein>
    <recommendedName>
        <fullName evidence="1">AMP-dependent synthetase/ligase domain-containing protein</fullName>
    </recommendedName>
</protein>
<dbReference type="AlphaFoldDB" id="A0A9D4V9C4"/>
<dbReference type="PROSITE" id="PS00455">
    <property type="entry name" value="AMP_BINDING"/>
    <property type="match status" value="1"/>
</dbReference>
<dbReference type="InterPro" id="IPR042099">
    <property type="entry name" value="ANL_N_sf"/>
</dbReference>
<reference evidence="2" key="1">
    <citation type="submission" date="2021-01" db="EMBL/GenBank/DDBJ databases">
        <title>Adiantum capillus-veneris genome.</title>
        <authorList>
            <person name="Fang Y."/>
            <person name="Liao Q."/>
        </authorList>
    </citation>
    <scope>NUCLEOTIDE SEQUENCE</scope>
    <source>
        <strain evidence="2">H3</strain>
        <tissue evidence="2">Leaf</tissue>
    </source>
</reference>
<dbReference type="PANTHER" id="PTHR44378">
    <property type="entry name" value="ACYL-ACTIVATING ENZYME 17, PEROXISOMAL-RELATED"/>
    <property type="match status" value="1"/>
</dbReference>
<organism evidence="2 3">
    <name type="scientific">Adiantum capillus-veneris</name>
    <name type="common">Maidenhair fern</name>
    <dbReference type="NCBI Taxonomy" id="13818"/>
    <lineage>
        <taxon>Eukaryota</taxon>
        <taxon>Viridiplantae</taxon>
        <taxon>Streptophyta</taxon>
        <taxon>Embryophyta</taxon>
        <taxon>Tracheophyta</taxon>
        <taxon>Polypodiopsida</taxon>
        <taxon>Polypodiidae</taxon>
        <taxon>Polypodiales</taxon>
        <taxon>Pteridineae</taxon>
        <taxon>Pteridaceae</taxon>
        <taxon>Vittarioideae</taxon>
        <taxon>Adiantum</taxon>
    </lineage>
</organism>
<comment type="caution">
    <text evidence="2">The sequence shown here is derived from an EMBL/GenBank/DDBJ whole genome shotgun (WGS) entry which is preliminary data.</text>
</comment>
<evidence type="ECO:0000313" key="3">
    <source>
        <dbReference type="Proteomes" id="UP000886520"/>
    </source>
</evidence>
<evidence type="ECO:0000313" key="2">
    <source>
        <dbReference type="EMBL" id="KAI5081860.1"/>
    </source>
</evidence>
<accession>A0A9D4V9C4</accession>
<sequence>MKSVSFSFDRPLDYRAIQQPIEAHTNILFSSGTSGEPKAVPYSHLQPVRLGAEAWAHLDVRAGDVFIWPTNLGWMVGPMLVYAGIFNGSPLGRGFCEFVQDSGATIIGTVPSIVKSWRKSSCIDGLDWLMSSTGEASNVDDDLWLSARAFYKPVLEACGGTELAAAFLCGCLLQPQALAAMSTPSMTTTVVILDEQQVPYVSQSIKIASMQPMLFH</sequence>
<dbReference type="PANTHER" id="PTHR44378:SF1">
    <property type="entry name" value="ACYL-ACTIVATING ENZYME 18, PEROXISOMAL-RELATED"/>
    <property type="match status" value="1"/>
</dbReference>
<keyword evidence="3" id="KW-1185">Reference proteome</keyword>
<gene>
    <name evidence="2" type="ORF">GOP47_0001603</name>
</gene>
<dbReference type="InterPro" id="IPR000873">
    <property type="entry name" value="AMP-dep_synth/lig_dom"/>
</dbReference>
<dbReference type="Pfam" id="PF00501">
    <property type="entry name" value="AMP-binding"/>
    <property type="match status" value="1"/>
</dbReference>
<dbReference type="SUPFAM" id="SSF56801">
    <property type="entry name" value="Acetyl-CoA synthetase-like"/>
    <property type="match status" value="1"/>
</dbReference>
<dbReference type="Gene3D" id="3.40.50.12780">
    <property type="entry name" value="N-terminal domain of ligase-like"/>
    <property type="match status" value="1"/>
</dbReference>
<feature type="domain" description="AMP-dependent synthetase/ligase" evidence="1">
    <location>
        <begin position="25"/>
        <end position="197"/>
    </location>
</feature>
<dbReference type="EMBL" id="JABFUD020000003">
    <property type="protein sequence ID" value="KAI5081860.1"/>
    <property type="molecule type" value="Genomic_DNA"/>
</dbReference>
<dbReference type="InterPro" id="IPR020845">
    <property type="entry name" value="AMP-binding_CS"/>
</dbReference>
<name>A0A9D4V9C4_ADICA</name>
<dbReference type="Proteomes" id="UP000886520">
    <property type="component" value="Chromosome 2"/>
</dbReference>
<dbReference type="OrthoDB" id="10253115at2759"/>
<proteinExistence type="predicted"/>
<evidence type="ECO:0000259" key="1">
    <source>
        <dbReference type="Pfam" id="PF00501"/>
    </source>
</evidence>